<dbReference type="EMBL" id="CAKXAJ010026211">
    <property type="protein sequence ID" value="CAH2262085.1"/>
    <property type="molecule type" value="Genomic_DNA"/>
</dbReference>
<dbReference type="OrthoDB" id="10472072at2759"/>
<dbReference type="Proteomes" id="UP000838756">
    <property type="component" value="Unassembled WGS sequence"/>
</dbReference>
<gene>
    <name evidence="1" type="primary">jg26781</name>
    <name evidence="1" type="ORF">PAEG_LOCUS24068</name>
</gene>
<protein>
    <submittedName>
        <fullName evidence="1">Jg26781 protein</fullName>
    </submittedName>
</protein>
<reference evidence="1" key="1">
    <citation type="submission" date="2022-03" db="EMBL/GenBank/DDBJ databases">
        <authorList>
            <person name="Lindestad O."/>
        </authorList>
    </citation>
    <scope>NUCLEOTIDE SEQUENCE</scope>
</reference>
<proteinExistence type="predicted"/>
<comment type="caution">
    <text evidence="1">The sequence shown here is derived from an EMBL/GenBank/DDBJ whole genome shotgun (WGS) entry which is preliminary data.</text>
</comment>
<evidence type="ECO:0000313" key="1">
    <source>
        <dbReference type="EMBL" id="CAH2262085.1"/>
    </source>
</evidence>
<dbReference type="AlphaFoldDB" id="A0A8S4SK05"/>
<evidence type="ECO:0000313" key="2">
    <source>
        <dbReference type="Proteomes" id="UP000838756"/>
    </source>
</evidence>
<name>A0A8S4SK05_9NEOP</name>
<sequence>MTKMNKKQTTRVKITARSICSLKRGRELAAAGKKNDCDSPANTANGVCVCEMLPLITQPAPRTNYNGPHLQKKFTGFVPTHIG</sequence>
<accession>A0A8S4SK05</accession>
<organism evidence="1 2">
    <name type="scientific">Pararge aegeria aegeria</name>
    <dbReference type="NCBI Taxonomy" id="348720"/>
    <lineage>
        <taxon>Eukaryota</taxon>
        <taxon>Metazoa</taxon>
        <taxon>Ecdysozoa</taxon>
        <taxon>Arthropoda</taxon>
        <taxon>Hexapoda</taxon>
        <taxon>Insecta</taxon>
        <taxon>Pterygota</taxon>
        <taxon>Neoptera</taxon>
        <taxon>Endopterygota</taxon>
        <taxon>Lepidoptera</taxon>
        <taxon>Glossata</taxon>
        <taxon>Ditrysia</taxon>
        <taxon>Papilionoidea</taxon>
        <taxon>Nymphalidae</taxon>
        <taxon>Satyrinae</taxon>
        <taxon>Satyrini</taxon>
        <taxon>Parargina</taxon>
        <taxon>Pararge</taxon>
    </lineage>
</organism>
<keyword evidence="2" id="KW-1185">Reference proteome</keyword>